<proteinExistence type="predicted"/>
<evidence type="ECO:0000313" key="1">
    <source>
        <dbReference type="Proteomes" id="UP000046392"/>
    </source>
</evidence>
<evidence type="ECO:0000313" key="2">
    <source>
        <dbReference type="WBParaSite" id="SPAL_0000447500.1"/>
    </source>
</evidence>
<sequence>MQLQDANVDKGGFNNIVEVADGVSELVTDSGNNKKKVKMKTETVVTSKPWEGYIMDCDDEIRTREASWNIEKLAVEGVNKPKDEKHSYNEPNLLMGCRVQIRNHKDRSKFTSKYGLKHIISGKRKKSYFVKCIGKKGKLKLLHIGDTKFDAPVGDCVSAEGRSKSSNDLYLIGGTAASNFDDK</sequence>
<protein>
    <submittedName>
        <fullName evidence="2">Doublecortin domain-containing protein</fullName>
    </submittedName>
</protein>
<dbReference type="WBParaSite" id="SPAL_0000447500.1">
    <property type="protein sequence ID" value="SPAL_0000447500.1"/>
    <property type="gene ID" value="SPAL_0000447500"/>
</dbReference>
<name>A0A0N5BEQ1_STREA</name>
<keyword evidence="1" id="KW-1185">Reference proteome</keyword>
<dbReference type="AlphaFoldDB" id="A0A0N5BEQ1"/>
<accession>A0A0N5BEQ1</accession>
<dbReference type="Proteomes" id="UP000046392">
    <property type="component" value="Unplaced"/>
</dbReference>
<reference evidence="2" key="1">
    <citation type="submission" date="2017-02" db="UniProtKB">
        <authorList>
            <consortium name="WormBaseParasite"/>
        </authorList>
    </citation>
    <scope>IDENTIFICATION</scope>
</reference>
<organism evidence="1 2">
    <name type="scientific">Strongyloides papillosus</name>
    <name type="common">Intestinal threadworm</name>
    <dbReference type="NCBI Taxonomy" id="174720"/>
    <lineage>
        <taxon>Eukaryota</taxon>
        <taxon>Metazoa</taxon>
        <taxon>Ecdysozoa</taxon>
        <taxon>Nematoda</taxon>
        <taxon>Chromadorea</taxon>
        <taxon>Rhabditida</taxon>
        <taxon>Tylenchina</taxon>
        <taxon>Panagrolaimomorpha</taxon>
        <taxon>Strongyloidoidea</taxon>
        <taxon>Strongyloididae</taxon>
        <taxon>Strongyloides</taxon>
    </lineage>
</organism>